<dbReference type="Gene3D" id="1.10.287.910">
    <property type="entry name" value="bacterial mercury transporter, merf"/>
    <property type="match status" value="1"/>
</dbReference>
<keyword evidence="3 6" id="KW-0812">Transmembrane</keyword>
<sequence>MLESFLHGFILAFGLILPLGVQNVFVLNQGISQPSLWRALPVVIAAALCDTILILVAVLGVAGVVMMFTWIQTVLYAAGMVFLIYMGWVIWKSDSPASFANTDSQERISTRKQVTFALSVSLLNPHAILDTIGVIGTSSLNYSGSEKASFTAATILVSWIWFFTLAVSGTMIRRLDHTGKAMSHLNKVSAIIIWSIVLYMGFKWIY</sequence>
<dbReference type="Proteomes" id="UP001519273">
    <property type="component" value="Unassembled WGS sequence"/>
</dbReference>
<dbReference type="RefSeq" id="WP_209848465.1">
    <property type="nucleotide sequence ID" value="NZ_CBCRVE010000006.1"/>
</dbReference>
<evidence type="ECO:0000256" key="3">
    <source>
        <dbReference type="ARBA" id="ARBA00022692"/>
    </source>
</evidence>
<comment type="caution">
    <text evidence="7">The sequence shown here is derived from an EMBL/GenBank/DDBJ whole genome shotgun (WGS) entry which is preliminary data.</text>
</comment>
<feature type="transmembrane region" description="Helical" evidence="6">
    <location>
        <begin position="39"/>
        <end position="68"/>
    </location>
</feature>
<accession>A0ABS4H3B3</accession>
<evidence type="ECO:0000313" key="8">
    <source>
        <dbReference type="Proteomes" id="UP001519273"/>
    </source>
</evidence>
<dbReference type="PANTHER" id="PTHR30086:SF20">
    <property type="entry name" value="ARGININE EXPORTER PROTEIN ARGO-RELATED"/>
    <property type="match status" value="1"/>
</dbReference>
<keyword evidence="4 6" id="KW-1133">Transmembrane helix</keyword>
<comment type="subcellular location">
    <subcellularLocation>
        <location evidence="1">Cell membrane</location>
        <topology evidence="1">Multi-pass membrane protein</topology>
    </subcellularLocation>
</comment>
<evidence type="ECO:0000256" key="5">
    <source>
        <dbReference type="ARBA" id="ARBA00023136"/>
    </source>
</evidence>
<feature type="transmembrane region" description="Helical" evidence="6">
    <location>
        <begin position="188"/>
        <end position="205"/>
    </location>
</feature>
<feature type="transmembrane region" description="Helical" evidence="6">
    <location>
        <begin position="6"/>
        <end position="27"/>
    </location>
</feature>
<protein>
    <submittedName>
        <fullName evidence="7">L-lysine exporter family protein LysE/ArgO</fullName>
    </submittedName>
</protein>
<name>A0ABS4H3B3_9BACL</name>
<evidence type="ECO:0000256" key="6">
    <source>
        <dbReference type="SAM" id="Phobius"/>
    </source>
</evidence>
<keyword evidence="2" id="KW-1003">Cell membrane</keyword>
<keyword evidence="5 6" id="KW-0472">Membrane</keyword>
<dbReference type="Pfam" id="PF01810">
    <property type="entry name" value="LysE"/>
    <property type="match status" value="1"/>
</dbReference>
<dbReference type="EMBL" id="JAGGKP010000003">
    <property type="protein sequence ID" value="MBP1936951.1"/>
    <property type="molecule type" value="Genomic_DNA"/>
</dbReference>
<evidence type="ECO:0000256" key="1">
    <source>
        <dbReference type="ARBA" id="ARBA00004651"/>
    </source>
</evidence>
<evidence type="ECO:0000256" key="4">
    <source>
        <dbReference type="ARBA" id="ARBA00022989"/>
    </source>
</evidence>
<reference evidence="7 8" key="1">
    <citation type="submission" date="2021-03" db="EMBL/GenBank/DDBJ databases">
        <title>Genomic Encyclopedia of Type Strains, Phase IV (KMG-IV): sequencing the most valuable type-strain genomes for metagenomic binning, comparative biology and taxonomic classification.</title>
        <authorList>
            <person name="Goeker M."/>
        </authorList>
    </citation>
    <scope>NUCLEOTIDE SEQUENCE [LARGE SCALE GENOMIC DNA]</scope>
    <source>
        <strain evidence="7 8">DSM 23491</strain>
    </source>
</reference>
<evidence type="ECO:0000313" key="7">
    <source>
        <dbReference type="EMBL" id="MBP1936951.1"/>
    </source>
</evidence>
<proteinExistence type="predicted"/>
<gene>
    <name evidence="7" type="ORF">J2Z20_001833</name>
</gene>
<dbReference type="InterPro" id="IPR001123">
    <property type="entry name" value="LeuE-type"/>
</dbReference>
<organism evidence="7 8">
    <name type="scientific">Paenibacillus sediminis</name>
    <dbReference type="NCBI Taxonomy" id="664909"/>
    <lineage>
        <taxon>Bacteria</taxon>
        <taxon>Bacillati</taxon>
        <taxon>Bacillota</taxon>
        <taxon>Bacilli</taxon>
        <taxon>Bacillales</taxon>
        <taxon>Paenibacillaceae</taxon>
        <taxon>Paenibacillus</taxon>
    </lineage>
</organism>
<feature type="transmembrane region" description="Helical" evidence="6">
    <location>
        <begin position="148"/>
        <end position="167"/>
    </location>
</feature>
<dbReference type="PANTHER" id="PTHR30086">
    <property type="entry name" value="ARGININE EXPORTER PROTEIN ARGO"/>
    <property type="match status" value="1"/>
</dbReference>
<keyword evidence="8" id="KW-1185">Reference proteome</keyword>
<evidence type="ECO:0000256" key="2">
    <source>
        <dbReference type="ARBA" id="ARBA00022475"/>
    </source>
</evidence>
<feature type="transmembrane region" description="Helical" evidence="6">
    <location>
        <begin position="74"/>
        <end position="93"/>
    </location>
</feature>